<dbReference type="PANTHER" id="PTHR23117:SF13">
    <property type="entry name" value="GUANYLATE KINASE"/>
    <property type="match status" value="1"/>
</dbReference>
<dbReference type="InterPro" id="IPR027417">
    <property type="entry name" value="P-loop_NTPase"/>
</dbReference>
<name>A0ABQ4KBW4_9BACI</name>
<keyword evidence="8" id="KW-1185">Reference proteome</keyword>
<evidence type="ECO:0000256" key="2">
    <source>
        <dbReference type="ARBA" id="ARBA00005790"/>
    </source>
</evidence>
<evidence type="ECO:0000313" key="8">
    <source>
        <dbReference type="Proteomes" id="UP000680279"/>
    </source>
</evidence>
<dbReference type="EMBL" id="BOQT01000018">
    <property type="protein sequence ID" value="GIN22521.1"/>
    <property type="molecule type" value="Genomic_DNA"/>
</dbReference>
<dbReference type="Pfam" id="PF00625">
    <property type="entry name" value="Guanylate_kin"/>
    <property type="match status" value="1"/>
</dbReference>
<dbReference type="GO" id="GO:0016301">
    <property type="term" value="F:kinase activity"/>
    <property type="evidence" value="ECO:0007669"/>
    <property type="project" value="UniProtKB-KW"/>
</dbReference>
<dbReference type="InterPro" id="IPR008144">
    <property type="entry name" value="Guanylate_kin-like_dom"/>
</dbReference>
<accession>A0ABQ4KBW4</accession>
<comment type="catalytic activity">
    <reaction evidence="5">
        <text>GMP + ATP = GDP + ADP</text>
        <dbReference type="Rhea" id="RHEA:20780"/>
        <dbReference type="ChEBI" id="CHEBI:30616"/>
        <dbReference type="ChEBI" id="CHEBI:58115"/>
        <dbReference type="ChEBI" id="CHEBI:58189"/>
        <dbReference type="ChEBI" id="CHEBI:456216"/>
        <dbReference type="EC" id="2.7.4.8"/>
    </reaction>
</comment>
<dbReference type="Proteomes" id="UP000680279">
    <property type="component" value="Unassembled WGS sequence"/>
</dbReference>
<dbReference type="Gene3D" id="3.40.50.300">
    <property type="entry name" value="P-loop containing nucleotide triphosphate hydrolases"/>
    <property type="match status" value="1"/>
</dbReference>
<dbReference type="RefSeq" id="WP_212963644.1">
    <property type="nucleotide sequence ID" value="NZ_BOQT01000018.1"/>
</dbReference>
<evidence type="ECO:0000256" key="3">
    <source>
        <dbReference type="ARBA" id="ARBA00022679"/>
    </source>
</evidence>
<comment type="function">
    <text evidence="1">Essential for recycling GMP and indirectly, cGMP.</text>
</comment>
<protein>
    <submittedName>
        <fullName evidence="7">Guanylate kinase</fullName>
    </submittedName>
</protein>
<dbReference type="PANTHER" id="PTHR23117">
    <property type="entry name" value="GUANYLATE KINASE-RELATED"/>
    <property type="match status" value="1"/>
</dbReference>
<evidence type="ECO:0000256" key="4">
    <source>
        <dbReference type="ARBA" id="ARBA00022777"/>
    </source>
</evidence>
<reference evidence="7 8" key="1">
    <citation type="submission" date="2021-03" db="EMBL/GenBank/DDBJ databases">
        <title>Antimicrobial resistance genes in bacteria isolated from Japanese honey, and their potential for conferring macrolide and lincosamide resistance in the American foulbrood pathogen Paenibacillus larvae.</title>
        <authorList>
            <person name="Okamoto M."/>
            <person name="Kumagai M."/>
            <person name="Kanamori H."/>
            <person name="Takamatsu D."/>
        </authorList>
    </citation>
    <scope>NUCLEOTIDE SEQUENCE [LARGE SCALE GENOMIC DNA]</scope>
    <source>
        <strain evidence="7 8">J1TS3</strain>
    </source>
</reference>
<evidence type="ECO:0000256" key="1">
    <source>
        <dbReference type="ARBA" id="ARBA00003531"/>
    </source>
</evidence>
<sequence length="181" mass="20745">MKLFCFMGVSGSGKSSIQHSLPLRFMTNYTTRSLREGEIDGYHINQISREGFIKLNREGFFYETSEYAGNLYGTPNHVIDELIKGTPFHCTKDINGVKALKEGLDNKVVSIFIKPPSTNILAMRMIKRGDKPKDIEKRIKYIQETNELDNEKYVDYVIVNADLKQAQIEAHQIVIKELLNK</sequence>
<keyword evidence="3" id="KW-0808">Transferase</keyword>
<evidence type="ECO:0000256" key="5">
    <source>
        <dbReference type="ARBA" id="ARBA00048594"/>
    </source>
</evidence>
<comment type="similarity">
    <text evidence="2">Belongs to the guanylate kinase family.</text>
</comment>
<gene>
    <name evidence="7" type="primary">gmk_2</name>
    <name evidence="7" type="ORF">J1TS3_36550</name>
</gene>
<evidence type="ECO:0000313" key="7">
    <source>
        <dbReference type="EMBL" id="GIN22521.1"/>
    </source>
</evidence>
<dbReference type="PROSITE" id="PS50052">
    <property type="entry name" value="GUANYLATE_KINASE_2"/>
    <property type="match status" value="1"/>
</dbReference>
<evidence type="ECO:0000259" key="6">
    <source>
        <dbReference type="PROSITE" id="PS50052"/>
    </source>
</evidence>
<feature type="domain" description="Guanylate kinase-like" evidence="6">
    <location>
        <begin position="1"/>
        <end position="175"/>
    </location>
</feature>
<comment type="caution">
    <text evidence="7">The sequence shown here is derived from an EMBL/GenBank/DDBJ whole genome shotgun (WGS) entry which is preliminary data.</text>
</comment>
<proteinExistence type="inferred from homology"/>
<organism evidence="7 8">
    <name type="scientific">Siminovitchia fordii</name>
    <dbReference type="NCBI Taxonomy" id="254759"/>
    <lineage>
        <taxon>Bacteria</taxon>
        <taxon>Bacillati</taxon>
        <taxon>Bacillota</taxon>
        <taxon>Bacilli</taxon>
        <taxon>Bacillales</taxon>
        <taxon>Bacillaceae</taxon>
        <taxon>Siminovitchia</taxon>
    </lineage>
</organism>
<dbReference type="InterPro" id="IPR008145">
    <property type="entry name" value="GK/Ca_channel_bsu"/>
</dbReference>
<dbReference type="SUPFAM" id="SSF52540">
    <property type="entry name" value="P-loop containing nucleoside triphosphate hydrolases"/>
    <property type="match status" value="1"/>
</dbReference>
<keyword evidence="4 7" id="KW-0418">Kinase</keyword>
<dbReference type="SMART" id="SM00072">
    <property type="entry name" value="GuKc"/>
    <property type="match status" value="1"/>
</dbReference>